<dbReference type="AlphaFoldDB" id="A0A4S9XUB9"/>
<dbReference type="Pfam" id="PF13460">
    <property type="entry name" value="NAD_binding_10"/>
    <property type="match status" value="1"/>
</dbReference>
<dbReference type="InterPro" id="IPR036291">
    <property type="entry name" value="NAD(P)-bd_dom_sf"/>
</dbReference>
<accession>A0A4S9XUB9</accession>
<dbReference type="InterPro" id="IPR016040">
    <property type="entry name" value="NAD(P)-bd_dom"/>
</dbReference>
<organism evidence="2 3">
    <name type="scientific">Aureobasidium pullulans</name>
    <name type="common">Black yeast</name>
    <name type="synonym">Pullularia pullulans</name>
    <dbReference type="NCBI Taxonomy" id="5580"/>
    <lineage>
        <taxon>Eukaryota</taxon>
        <taxon>Fungi</taxon>
        <taxon>Dikarya</taxon>
        <taxon>Ascomycota</taxon>
        <taxon>Pezizomycotina</taxon>
        <taxon>Dothideomycetes</taxon>
        <taxon>Dothideomycetidae</taxon>
        <taxon>Dothideales</taxon>
        <taxon>Saccotheciaceae</taxon>
        <taxon>Aureobasidium</taxon>
    </lineage>
</organism>
<dbReference type="SUPFAM" id="SSF51735">
    <property type="entry name" value="NAD(P)-binding Rossmann-fold domains"/>
    <property type="match status" value="1"/>
</dbReference>
<evidence type="ECO:0000313" key="3">
    <source>
        <dbReference type="Proteomes" id="UP000310039"/>
    </source>
</evidence>
<dbReference type="GO" id="GO:0004029">
    <property type="term" value="F:aldehyde dehydrogenase (NAD+) activity"/>
    <property type="evidence" value="ECO:0007669"/>
    <property type="project" value="TreeGrafter"/>
</dbReference>
<gene>
    <name evidence="2" type="ORF">D6C84_04712</name>
</gene>
<evidence type="ECO:0000259" key="1">
    <source>
        <dbReference type="Pfam" id="PF13460"/>
    </source>
</evidence>
<dbReference type="Proteomes" id="UP000310039">
    <property type="component" value="Unassembled WGS sequence"/>
</dbReference>
<dbReference type="EMBL" id="QZBT01000055">
    <property type="protein sequence ID" value="THZ83718.1"/>
    <property type="molecule type" value="Genomic_DNA"/>
</dbReference>
<sequence>MSHHFFLTGATGYIGGDILHEIVANFPRSSIIALVRDKAKAAPIEEKYSQVTLLQGDLDSASLIEDQAARADVVINAANAKYLPTVQSICKGVLQSSKNKPTLWLQISGASLLSVPDIKHKSFGEASEKVYDDLVNTDEIRQLIDTTSSRTVDQAILNFARSHATKVKTALIFPPIIYGLGRGQGNKRSIQIPTLCNAAIKQHESIFVGRGEARWGNVHVADLSGLIGKLTEAGLDSDSPEHLWNENGIYFPATGEITWKSIAGHIAQAAGKRDIEARVESITAEQADQFSPHGSVLFGTNARSKPSRGREFLKYKATQHTLEDEIPITFARELEITDA</sequence>
<proteinExistence type="predicted"/>
<dbReference type="InterPro" id="IPR051783">
    <property type="entry name" value="NAD(P)-dependent_oxidoreduct"/>
</dbReference>
<dbReference type="Gene3D" id="3.40.50.720">
    <property type="entry name" value="NAD(P)-binding Rossmann-like Domain"/>
    <property type="match status" value="1"/>
</dbReference>
<dbReference type="GO" id="GO:0005737">
    <property type="term" value="C:cytoplasm"/>
    <property type="evidence" value="ECO:0007669"/>
    <property type="project" value="TreeGrafter"/>
</dbReference>
<protein>
    <recommendedName>
        <fullName evidence="1">NAD(P)-binding domain-containing protein</fullName>
    </recommendedName>
</protein>
<reference evidence="2 3" key="1">
    <citation type="submission" date="2018-10" db="EMBL/GenBank/DDBJ databases">
        <title>Fifty Aureobasidium pullulans genomes reveal a recombining polyextremotolerant generalist.</title>
        <authorList>
            <person name="Gostincar C."/>
            <person name="Turk M."/>
            <person name="Zajc J."/>
            <person name="Gunde-Cimerman N."/>
        </authorList>
    </citation>
    <scope>NUCLEOTIDE SEQUENCE [LARGE SCALE GENOMIC DNA]</scope>
    <source>
        <strain evidence="2 3">EXF-3403</strain>
    </source>
</reference>
<dbReference type="PANTHER" id="PTHR48079">
    <property type="entry name" value="PROTEIN YEEZ"/>
    <property type="match status" value="1"/>
</dbReference>
<dbReference type="PANTHER" id="PTHR48079:SF8">
    <property type="entry name" value="NAD(P)-BINDING DOMAIN-CONTAINING PROTEIN"/>
    <property type="match status" value="1"/>
</dbReference>
<feature type="domain" description="NAD(P)-binding" evidence="1">
    <location>
        <begin position="9"/>
        <end position="82"/>
    </location>
</feature>
<evidence type="ECO:0000313" key="2">
    <source>
        <dbReference type="EMBL" id="THZ83718.1"/>
    </source>
</evidence>
<name>A0A4S9XUB9_AURPU</name>
<comment type="caution">
    <text evidence="2">The sequence shown here is derived from an EMBL/GenBank/DDBJ whole genome shotgun (WGS) entry which is preliminary data.</text>
</comment>